<dbReference type="Gene3D" id="3.30.1120.10">
    <property type="match status" value="1"/>
</dbReference>
<name>A0A7X3CRU0_9BACL</name>
<dbReference type="SUPFAM" id="SSF49899">
    <property type="entry name" value="Concanavalin A-like lectins/glucanases"/>
    <property type="match status" value="1"/>
</dbReference>
<dbReference type="InterPro" id="IPR050738">
    <property type="entry name" value="Sulfatase"/>
</dbReference>
<evidence type="ECO:0000256" key="1">
    <source>
        <dbReference type="ARBA" id="ARBA00008779"/>
    </source>
</evidence>
<dbReference type="AlphaFoldDB" id="A0A7X3CRU0"/>
<dbReference type="RefSeq" id="WP_155613821.1">
    <property type="nucleotide sequence ID" value="NZ_WNZX01000001.1"/>
</dbReference>
<keyword evidence="3 6" id="KW-0378">Hydrolase</keyword>
<evidence type="ECO:0000259" key="5">
    <source>
        <dbReference type="Pfam" id="PF00884"/>
    </source>
</evidence>
<keyword evidence="2" id="KW-0479">Metal-binding</keyword>
<gene>
    <name evidence="6" type="ORF">GNP93_01350</name>
</gene>
<dbReference type="InterPro" id="IPR024607">
    <property type="entry name" value="Sulfatase_CS"/>
</dbReference>
<dbReference type="PANTHER" id="PTHR42693">
    <property type="entry name" value="ARYLSULFATASE FAMILY MEMBER"/>
    <property type="match status" value="1"/>
</dbReference>
<dbReference type="PROSITE" id="PS00149">
    <property type="entry name" value="SULFATASE_2"/>
    <property type="match status" value="1"/>
</dbReference>
<dbReference type="InterPro" id="IPR000917">
    <property type="entry name" value="Sulfatase_N"/>
</dbReference>
<dbReference type="InterPro" id="IPR017850">
    <property type="entry name" value="Alkaline_phosphatase_core_sf"/>
</dbReference>
<comment type="similarity">
    <text evidence="1">Belongs to the sulfatase family.</text>
</comment>
<keyword evidence="7" id="KW-1185">Reference proteome</keyword>
<dbReference type="GO" id="GO:0046872">
    <property type="term" value="F:metal ion binding"/>
    <property type="evidence" value="ECO:0007669"/>
    <property type="project" value="UniProtKB-KW"/>
</dbReference>
<dbReference type="Gene3D" id="3.40.720.10">
    <property type="entry name" value="Alkaline Phosphatase, subunit A"/>
    <property type="match status" value="1"/>
</dbReference>
<dbReference type="PANTHER" id="PTHR42693:SF43">
    <property type="entry name" value="BLL2667 PROTEIN"/>
    <property type="match status" value="1"/>
</dbReference>
<evidence type="ECO:0000313" key="7">
    <source>
        <dbReference type="Proteomes" id="UP000450917"/>
    </source>
</evidence>
<dbReference type="GO" id="GO:0016740">
    <property type="term" value="F:transferase activity"/>
    <property type="evidence" value="ECO:0007669"/>
    <property type="project" value="UniProtKB-KW"/>
</dbReference>
<dbReference type="SUPFAM" id="SSF53649">
    <property type="entry name" value="Alkaline phosphatase-like"/>
    <property type="match status" value="1"/>
</dbReference>
<feature type="domain" description="Sulfatase N-terminal" evidence="5">
    <location>
        <begin position="35"/>
        <end position="447"/>
    </location>
</feature>
<proteinExistence type="inferred from homology"/>
<evidence type="ECO:0000256" key="3">
    <source>
        <dbReference type="ARBA" id="ARBA00022801"/>
    </source>
</evidence>
<evidence type="ECO:0000256" key="2">
    <source>
        <dbReference type="ARBA" id="ARBA00022723"/>
    </source>
</evidence>
<evidence type="ECO:0000313" key="6">
    <source>
        <dbReference type="EMBL" id="MUG69312.1"/>
    </source>
</evidence>
<keyword evidence="4" id="KW-0106">Calcium</keyword>
<sequence length="756" mass="83889">MSAWKDESFQGVIGRTVEESVPWWPKSDKPSEGHPNIVAILLDDLGFAHLGCYGSDIHTPHIDALAAGGLRYNNFHTTAICSPTRASLLTGRNPHSAGVSFVSEYDSGFPHSRGKVRKDTALISEILLEHGYSTYAVGKWHLAPGVQQSNVGPFDNWPLGRGFEHYYGFLSGATSQWHPDLVEDNRRVPQPKKPEEGYHLTEDLTDKAIEYIRDHHSAAPDKPFFCYLAYGATHAPHHAPKAYIDKYKGKYDKGWDRTREEWFAKQQALGIIPPDAKLPPRNPGVKAWDELSADEQRLYARMQEAFAGFLEHTDYHIGRFVDFLKTIGQLDNTLIILLSDNGACAMGGEEGTVNSWNGLGGAQESFESKLKRIDEIGSPLANNHYPAGWAQVGNTPLKWYKSFVHAGGVKDPLIIHYPDKIKDAGAIRGQYHHVIDIVPTILELLNIEAPSVLKGVPQKPIEGVSMAYTFDDGKLPTRKEVQYYEMVGNRAIYYKGWKAVAVHKPDTPFEEDSWELYRVDEDYSEMNDLAGQNPGILRDLIDRWWVEAGKYGVLPLDGRSLAGKIRARKQIITQPAGPVRRKYYPSSSRFHASVAPDLRSKSFEIRVPLSRHSSGEAGVLIAQGDGSGGYTLYIQDNRLVFHYNYSGVQTYTVSSDQELPAGSVVLRLLMLHTGDNEGTVKMFIEDRQIGEGAVGHTGFLGFSGGPFQIGRDDQSAVSPAYTAPFAFTGTIDHVAITLGAYDFDLEAAVTRELATE</sequence>
<comment type="caution">
    <text evidence="6">The sequence shown here is derived from an EMBL/GenBank/DDBJ whole genome shotgun (WGS) entry which is preliminary data.</text>
</comment>
<dbReference type="Pfam" id="PF00884">
    <property type="entry name" value="Sulfatase"/>
    <property type="match status" value="1"/>
</dbReference>
<dbReference type="GO" id="GO:0016787">
    <property type="term" value="F:hydrolase activity"/>
    <property type="evidence" value="ECO:0007669"/>
    <property type="project" value="UniProtKB-KW"/>
</dbReference>
<dbReference type="Proteomes" id="UP000450917">
    <property type="component" value="Unassembled WGS sequence"/>
</dbReference>
<accession>A0A7X3CRU0</accession>
<dbReference type="CDD" id="cd16025">
    <property type="entry name" value="PAS_like"/>
    <property type="match status" value="1"/>
</dbReference>
<reference evidence="6 7" key="1">
    <citation type="submission" date="2019-11" db="EMBL/GenBank/DDBJ databases">
        <title>Draft genome sequences of five Paenibacillus species of dairy origin.</title>
        <authorList>
            <person name="Olajide A.M."/>
            <person name="Chen S."/>
            <person name="Lapointe G."/>
        </authorList>
    </citation>
    <scope>NUCLEOTIDE SEQUENCE [LARGE SCALE GENOMIC DNA]</scope>
    <source>
        <strain evidence="6 7">2CS3</strain>
    </source>
</reference>
<evidence type="ECO:0000256" key="4">
    <source>
        <dbReference type="ARBA" id="ARBA00022837"/>
    </source>
</evidence>
<protein>
    <submittedName>
        <fullName evidence="6">Sulfatase-like hydrolase/transferase</fullName>
    </submittedName>
</protein>
<dbReference type="PROSITE" id="PS00523">
    <property type="entry name" value="SULFATASE_1"/>
    <property type="match status" value="1"/>
</dbReference>
<keyword evidence="6" id="KW-0808">Transferase</keyword>
<dbReference type="InterPro" id="IPR013320">
    <property type="entry name" value="ConA-like_dom_sf"/>
</dbReference>
<dbReference type="EMBL" id="WNZX01000001">
    <property type="protein sequence ID" value="MUG69312.1"/>
    <property type="molecule type" value="Genomic_DNA"/>
</dbReference>
<organism evidence="6 7">
    <name type="scientific">Paenibacillus validus</name>
    <dbReference type="NCBI Taxonomy" id="44253"/>
    <lineage>
        <taxon>Bacteria</taxon>
        <taxon>Bacillati</taxon>
        <taxon>Bacillota</taxon>
        <taxon>Bacilli</taxon>
        <taxon>Bacillales</taxon>
        <taxon>Paenibacillaceae</taxon>
        <taxon>Paenibacillus</taxon>
    </lineage>
</organism>
<dbReference type="Gene3D" id="2.60.120.200">
    <property type="match status" value="1"/>
</dbReference>